<keyword evidence="4" id="KW-0762">Sugar transport</keyword>
<dbReference type="EMBL" id="JAGGKT010000021">
    <property type="protein sequence ID" value="MBP1934461.1"/>
    <property type="molecule type" value="Genomic_DNA"/>
</dbReference>
<gene>
    <name evidence="4" type="ORF">J2Z37_004481</name>
</gene>
<sequence>MKAMIELKGMTWKHERGIAPLVAATKEFQKLRPDVTISWDARPLEDFEDYPIEILAQKYDIMMIDHPFVGTGVEKGVLLPLDEWLPAEYLEDQKQNSVGASHHSYTWNGKQWALAADAASQVSAYRADLLEKYGVKVPTTWEEVFALIKELPEDVKVGIPLNPTHSYCSFLALCVNLTGTDFWDYSSGINVEAGVQSLEFLKKLVPLVHERSLDWNPIYMSDHMAETNEIAYVPLMFGYSNYSINGFKPHVIHYTNIPTRFGKPMGGILGGVGLAVSPFSKFKQEAVELGAFICSREYQTGTYFESGGQPGHRTAWTDPKINGKINRFYMNTLETLDHAYLRPRIIGTNSFQEKAGPVINKLLREQGDSQEAMAQINQLFRSLTKE</sequence>
<keyword evidence="5" id="KW-1185">Reference proteome</keyword>
<dbReference type="Proteomes" id="UP001519343">
    <property type="component" value="Unassembled WGS sequence"/>
</dbReference>
<keyword evidence="2" id="KW-0813">Transport</keyword>
<evidence type="ECO:0000313" key="5">
    <source>
        <dbReference type="Proteomes" id="UP001519343"/>
    </source>
</evidence>
<accession>A0ABS4GW34</accession>
<dbReference type="Gene3D" id="3.40.190.10">
    <property type="entry name" value="Periplasmic binding protein-like II"/>
    <property type="match status" value="2"/>
</dbReference>
<evidence type="ECO:0000313" key="4">
    <source>
        <dbReference type="EMBL" id="MBP1934461.1"/>
    </source>
</evidence>
<evidence type="ECO:0000256" key="1">
    <source>
        <dbReference type="ARBA" id="ARBA00008520"/>
    </source>
</evidence>
<dbReference type="InterPro" id="IPR050490">
    <property type="entry name" value="Bact_solute-bd_prot1"/>
</dbReference>
<name>A0ABS4GW34_9BACL</name>
<keyword evidence="3" id="KW-0732">Signal</keyword>
<dbReference type="PANTHER" id="PTHR43649">
    <property type="entry name" value="ARABINOSE-BINDING PROTEIN-RELATED"/>
    <property type="match status" value="1"/>
</dbReference>
<reference evidence="4 5" key="1">
    <citation type="submission" date="2021-03" db="EMBL/GenBank/DDBJ databases">
        <title>Genomic Encyclopedia of Type Strains, Phase IV (KMG-IV): sequencing the most valuable type-strain genomes for metagenomic binning, comparative biology and taxonomic classification.</title>
        <authorList>
            <person name="Goeker M."/>
        </authorList>
    </citation>
    <scope>NUCLEOTIDE SEQUENCE [LARGE SCALE GENOMIC DNA]</scope>
    <source>
        <strain evidence="4 5">DSM 24738</strain>
    </source>
</reference>
<evidence type="ECO:0000256" key="2">
    <source>
        <dbReference type="ARBA" id="ARBA00022448"/>
    </source>
</evidence>
<dbReference type="SUPFAM" id="SSF53850">
    <property type="entry name" value="Periplasmic binding protein-like II"/>
    <property type="match status" value="1"/>
</dbReference>
<dbReference type="InterPro" id="IPR006059">
    <property type="entry name" value="SBP"/>
</dbReference>
<protein>
    <submittedName>
        <fullName evidence="4">Multiple sugar transport system substrate-binding protein</fullName>
    </submittedName>
</protein>
<proteinExistence type="inferred from homology"/>
<comment type="caution">
    <text evidence="4">The sequence shown here is derived from an EMBL/GenBank/DDBJ whole genome shotgun (WGS) entry which is preliminary data.</text>
</comment>
<evidence type="ECO:0000256" key="3">
    <source>
        <dbReference type="ARBA" id="ARBA00022729"/>
    </source>
</evidence>
<organism evidence="4 5">
    <name type="scientific">Ammoniphilus resinae</name>
    <dbReference type="NCBI Taxonomy" id="861532"/>
    <lineage>
        <taxon>Bacteria</taxon>
        <taxon>Bacillati</taxon>
        <taxon>Bacillota</taxon>
        <taxon>Bacilli</taxon>
        <taxon>Bacillales</taxon>
        <taxon>Paenibacillaceae</taxon>
        <taxon>Aneurinibacillus group</taxon>
        <taxon>Ammoniphilus</taxon>
    </lineage>
</organism>
<dbReference type="PANTHER" id="PTHR43649:SF34">
    <property type="entry name" value="ABC TRANSPORTER PERIPLASMIC-BINDING PROTEIN YCJN-RELATED"/>
    <property type="match status" value="1"/>
</dbReference>
<comment type="similarity">
    <text evidence="1">Belongs to the bacterial solute-binding protein 1 family.</text>
</comment>
<dbReference type="Pfam" id="PF01547">
    <property type="entry name" value="SBP_bac_1"/>
    <property type="match status" value="1"/>
</dbReference>